<dbReference type="Proteomes" id="UP000008037">
    <property type="component" value="Chromosome"/>
</dbReference>
<feature type="domain" description="Enoyl reductase (ER)" evidence="7">
    <location>
        <begin position="6"/>
        <end position="351"/>
    </location>
</feature>
<dbReference type="GO" id="GO:0004022">
    <property type="term" value="F:alcohol dehydrogenase (NAD+) activity"/>
    <property type="evidence" value="ECO:0007669"/>
    <property type="project" value="UniProtKB-EC"/>
</dbReference>
<dbReference type="Gene3D" id="3.40.50.720">
    <property type="entry name" value="NAD(P)-binding Rossmann-like Domain"/>
    <property type="match status" value="1"/>
</dbReference>
<dbReference type="InterPro" id="IPR020843">
    <property type="entry name" value="ER"/>
</dbReference>
<dbReference type="EMBL" id="CP002408">
    <property type="protein sequence ID" value="AFU58957.1"/>
    <property type="molecule type" value="Genomic_DNA"/>
</dbReference>
<dbReference type="HOGENOM" id="CLU_026673_11_2_2"/>
<dbReference type="InterPro" id="IPR036291">
    <property type="entry name" value="NAD(P)-bd_dom_sf"/>
</dbReference>
<dbReference type="PROSITE" id="PS00059">
    <property type="entry name" value="ADH_ZINC"/>
    <property type="match status" value="1"/>
</dbReference>
<proteinExistence type="inferred from homology"/>
<gene>
    <name evidence="8" type="primary">adh3</name>
    <name evidence="8" type="ordered locus">Ngar_c20250</name>
</gene>
<evidence type="ECO:0000259" key="7">
    <source>
        <dbReference type="SMART" id="SM00829"/>
    </source>
</evidence>
<dbReference type="PANTHER" id="PTHR42940">
    <property type="entry name" value="ALCOHOL DEHYDROGENASE 1-RELATED"/>
    <property type="match status" value="1"/>
</dbReference>
<protein>
    <submittedName>
        <fullName evidence="8">NAD-dependent alcohol dehydrogenase</fullName>
        <ecNumber evidence="8">1.1.1.1</ecNumber>
    </submittedName>
</protein>
<evidence type="ECO:0000256" key="2">
    <source>
        <dbReference type="ARBA" id="ARBA00008072"/>
    </source>
</evidence>
<evidence type="ECO:0000313" key="9">
    <source>
        <dbReference type="Proteomes" id="UP000008037"/>
    </source>
</evidence>
<dbReference type="EC" id="1.1.1.1" evidence="8"/>
<organism evidence="8 9">
    <name type="scientific">Nitrososphaera gargensis (strain Ga9.2)</name>
    <dbReference type="NCBI Taxonomy" id="1237085"/>
    <lineage>
        <taxon>Archaea</taxon>
        <taxon>Nitrososphaerota</taxon>
        <taxon>Nitrososphaeria</taxon>
        <taxon>Nitrososphaerales</taxon>
        <taxon>Nitrososphaeraceae</taxon>
        <taxon>Nitrososphaera</taxon>
    </lineage>
</organism>
<keyword evidence="3 6" id="KW-0479">Metal-binding</keyword>
<comment type="cofactor">
    <cofactor evidence="1 6">
        <name>Zn(2+)</name>
        <dbReference type="ChEBI" id="CHEBI:29105"/>
    </cofactor>
</comment>
<dbReference type="InterPro" id="IPR011032">
    <property type="entry name" value="GroES-like_sf"/>
</dbReference>
<dbReference type="FunCoup" id="K0IKI5">
    <property type="interactions" value="48"/>
</dbReference>
<reference evidence="8 9" key="1">
    <citation type="journal article" date="2012" name="Environ. Microbiol.">
        <title>The genome of the ammonia-oxidizing Candidatus Nitrososphaera gargensis: insights into metabolic versatility and environmental adaptations.</title>
        <authorList>
            <person name="Spang A."/>
            <person name="Poehlein A."/>
            <person name="Offre P."/>
            <person name="Zumbragel S."/>
            <person name="Haider S."/>
            <person name="Rychlik N."/>
            <person name="Nowka B."/>
            <person name="Schmeisser C."/>
            <person name="Lebedeva E.V."/>
            <person name="Rattei T."/>
            <person name="Bohm C."/>
            <person name="Schmid M."/>
            <person name="Galushko A."/>
            <person name="Hatzenpichler R."/>
            <person name="Weinmaier T."/>
            <person name="Daniel R."/>
            <person name="Schleper C."/>
            <person name="Spieck E."/>
            <person name="Streit W."/>
            <person name="Wagner M."/>
        </authorList>
    </citation>
    <scope>NUCLEOTIDE SEQUENCE [LARGE SCALE GENOMIC DNA]</scope>
    <source>
        <strain evidence="9">Ga9.2</strain>
    </source>
</reference>
<dbReference type="Pfam" id="PF00107">
    <property type="entry name" value="ADH_zinc_N"/>
    <property type="match status" value="1"/>
</dbReference>
<evidence type="ECO:0000256" key="1">
    <source>
        <dbReference type="ARBA" id="ARBA00001947"/>
    </source>
</evidence>
<dbReference type="RefSeq" id="WP_015019492.1">
    <property type="nucleotide sequence ID" value="NC_018719.1"/>
</dbReference>
<accession>K0IKI5</accession>
<dbReference type="SUPFAM" id="SSF51735">
    <property type="entry name" value="NAD(P)-binding Rossmann-fold domains"/>
    <property type="match status" value="1"/>
</dbReference>
<dbReference type="InterPro" id="IPR002328">
    <property type="entry name" value="ADH_Zn_CS"/>
</dbReference>
<dbReference type="SUPFAM" id="SSF50129">
    <property type="entry name" value="GroES-like"/>
    <property type="match status" value="1"/>
</dbReference>
<name>K0IKI5_NITGG</name>
<dbReference type="GeneID" id="13795888"/>
<dbReference type="InterPro" id="IPR013149">
    <property type="entry name" value="ADH-like_C"/>
</dbReference>
<dbReference type="SMART" id="SM00829">
    <property type="entry name" value="PKS_ER"/>
    <property type="match status" value="1"/>
</dbReference>
<keyword evidence="4 6" id="KW-0862">Zinc</keyword>
<dbReference type="InParanoid" id="K0IKI5"/>
<dbReference type="OrthoDB" id="73567at2157"/>
<dbReference type="AlphaFoldDB" id="K0IKI5"/>
<evidence type="ECO:0000256" key="5">
    <source>
        <dbReference type="ARBA" id="ARBA00023002"/>
    </source>
</evidence>
<dbReference type="PANTHER" id="PTHR42940:SF8">
    <property type="entry name" value="VACUOLAR PROTEIN SORTING-ASSOCIATED PROTEIN 11"/>
    <property type="match status" value="1"/>
</dbReference>
<keyword evidence="9" id="KW-1185">Reference proteome</keyword>
<dbReference type="Pfam" id="PF08240">
    <property type="entry name" value="ADH_N"/>
    <property type="match status" value="1"/>
</dbReference>
<dbReference type="STRING" id="1237085.Ngar_c20250"/>
<dbReference type="KEGG" id="nga:Ngar_c20250"/>
<dbReference type="Gene3D" id="3.90.180.10">
    <property type="entry name" value="Medium-chain alcohol dehydrogenases, catalytic domain"/>
    <property type="match status" value="1"/>
</dbReference>
<evidence type="ECO:0000256" key="6">
    <source>
        <dbReference type="RuleBase" id="RU361277"/>
    </source>
</evidence>
<dbReference type="GO" id="GO:0008270">
    <property type="term" value="F:zinc ion binding"/>
    <property type="evidence" value="ECO:0007669"/>
    <property type="project" value="InterPro"/>
</dbReference>
<comment type="similarity">
    <text evidence="2 6">Belongs to the zinc-containing alcohol dehydrogenase family.</text>
</comment>
<sequence>MQMLSARIHQYQRPLVVERVPKPSNVHGEAVLVRVGAAGLCHSDLHLINGEWKDAIPLALPKIPGHENAGWVEEIGNTVPEGLFSKGELVAIFGGWGCGICTFCKRGDEQLCVAPQWPGLSQRDGGYSEYILVPSYRFLVKVPKKGRLTPEELAPLTDAGLTPYRAVKKVTHMLGPGTNIAIVGMGGLGAYGIQYARLLAPHSTVIAVDRKDKKLSLAENFGADRTVNSATTRNIRDEVLELTDGRGIDVVVDTVGAENTIADSVRMLAKGGALVVVGLFGSQIKIPLLPAIVNEYQVIASLWGNYNELKEVIELASQRKIKHAYQSFSLKEINQAIDQLRQGQIIGRAVIVP</sequence>
<keyword evidence="5 8" id="KW-0560">Oxidoreductase</keyword>
<evidence type="ECO:0000256" key="4">
    <source>
        <dbReference type="ARBA" id="ARBA00022833"/>
    </source>
</evidence>
<dbReference type="CDD" id="cd05284">
    <property type="entry name" value="arabinose_DH_like"/>
    <property type="match status" value="1"/>
</dbReference>
<dbReference type="InterPro" id="IPR013154">
    <property type="entry name" value="ADH-like_N"/>
</dbReference>
<evidence type="ECO:0000256" key="3">
    <source>
        <dbReference type="ARBA" id="ARBA00022723"/>
    </source>
</evidence>
<evidence type="ECO:0000313" key="8">
    <source>
        <dbReference type="EMBL" id="AFU58957.1"/>
    </source>
</evidence>